<sequence length="189" mass="20009">MAMALREVGCAAQLPATVTSSATASSSSSPCVVGMAVRCLPVARGLRIGASRTKLSLSAPSHGASRSQRRGIVCEAQETVTGVAGVVNEETWKELVLESTIPVLVDFWAPWCGPCRMIAPLIDELAKQYAGKIKCLKLNTDESPGIATEYGIRSIPTVMLFKNGEKKDTVIGAVPKSTLATTVEKYITL</sequence>
<protein>
    <recommendedName>
        <fullName evidence="5">Thioredoxin domain-containing protein</fullName>
    </recommendedName>
</protein>
<dbReference type="InterPro" id="IPR036249">
    <property type="entry name" value="Thioredoxin-like_sf"/>
</dbReference>
<accession>A0A2K1KKS8</accession>
<dbReference type="GeneID" id="112282701"/>
<dbReference type="FunFam" id="3.40.30.10:FF:000001">
    <property type="entry name" value="Thioredoxin"/>
    <property type="match status" value="1"/>
</dbReference>
<dbReference type="Proteomes" id="UP000006727">
    <property type="component" value="Chromosome 5"/>
</dbReference>
<evidence type="ECO:0000313" key="6">
    <source>
        <dbReference type="EMBL" id="PNR54379.1"/>
    </source>
</evidence>
<dbReference type="EnsemblPlants" id="Pp3c5_23070V3.3">
    <property type="protein sequence ID" value="Pp3c5_23070V3.3"/>
    <property type="gene ID" value="Pp3c5_23070"/>
</dbReference>
<evidence type="ECO:0000259" key="5">
    <source>
        <dbReference type="PROSITE" id="PS51352"/>
    </source>
</evidence>
<dbReference type="PROSITE" id="PS00194">
    <property type="entry name" value="THIOREDOXIN_1"/>
    <property type="match status" value="1"/>
</dbReference>
<reference evidence="6 8" key="2">
    <citation type="journal article" date="2018" name="Plant J.">
        <title>The Physcomitrella patens chromosome-scale assembly reveals moss genome structure and evolution.</title>
        <authorList>
            <person name="Lang D."/>
            <person name="Ullrich K.K."/>
            <person name="Murat F."/>
            <person name="Fuchs J."/>
            <person name="Jenkins J."/>
            <person name="Haas F.B."/>
            <person name="Piednoel M."/>
            <person name="Gundlach H."/>
            <person name="Van Bel M."/>
            <person name="Meyberg R."/>
            <person name="Vives C."/>
            <person name="Morata J."/>
            <person name="Symeonidi A."/>
            <person name="Hiss M."/>
            <person name="Muchero W."/>
            <person name="Kamisugi Y."/>
            <person name="Saleh O."/>
            <person name="Blanc G."/>
            <person name="Decker E.L."/>
            <person name="van Gessel N."/>
            <person name="Grimwood J."/>
            <person name="Hayes R.D."/>
            <person name="Graham S.W."/>
            <person name="Gunter L.E."/>
            <person name="McDaniel S.F."/>
            <person name="Hoernstein S.N.W."/>
            <person name="Larsson A."/>
            <person name="Li F.W."/>
            <person name="Perroud P.F."/>
            <person name="Phillips J."/>
            <person name="Ranjan P."/>
            <person name="Rokshar D.S."/>
            <person name="Rothfels C.J."/>
            <person name="Schneider L."/>
            <person name="Shu S."/>
            <person name="Stevenson D.W."/>
            <person name="Thummler F."/>
            <person name="Tillich M."/>
            <person name="Villarreal Aguilar J.C."/>
            <person name="Widiez T."/>
            <person name="Wong G.K."/>
            <person name="Wymore A."/>
            <person name="Zhang Y."/>
            <person name="Zimmer A.D."/>
            <person name="Quatrano R.S."/>
            <person name="Mayer K.F.X."/>
            <person name="Goodstein D."/>
            <person name="Casacuberta J.M."/>
            <person name="Vandepoele K."/>
            <person name="Reski R."/>
            <person name="Cuming A.C."/>
            <person name="Tuskan G.A."/>
            <person name="Maumus F."/>
            <person name="Salse J."/>
            <person name="Schmutz J."/>
            <person name="Rensing S.A."/>
        </authorList>
    </citation>
    <scope>NUCLEOTIDE SEQUENCE [LARGE SCALE GENOMIC DNA]</scope>
    <source>
        <strain evidence="7 8">cv. Gransden 2004</strain>
    </source>
</reference>
<evidence type="ECO:0000256" key="4">
    <source>
        <dbReference type="ARBA" id="ARBA00023284"/>
    </source>
</evidence>
<evidence type="ECO:0000313" key="7">
    <source>
        <dbReference type="EnsemblPlants" id="Pp3c5_23070V3.1"/>
    </source>
</evidence>
<dbReference type="PANTHER" id="PTHR45663:SF11">
    <property type="entry name" value="GEO12009P1"/>
    <property type="match status" value="1"/>
</dbReference>
<reference evidence="6 8" key="1">
    <citation type="journal article" date="2008" name="Science">
        <title>The Physcomitrella genome reveals evolutionary insights into the conquest of land by plants.</title>
        <authorList>
            <person name="Rensing S."/>
            <person name="Lang D."/>
            <person name="Zimmer A."/>
            <person name="Terry A."/>
            <person name="Salamov A."/>
            <person name="Shapiro H."/>
            <person name="Nishiyama T."/>
            <person name="Perroud P.-F."/>
            <person name="Lindquist E."/>
            <person name="Kamisugi Y."/>
            <person name="Tanahashi T."/>
            <person name="Sakakibara K."/>
            <person name="Fujita T."/>
            <person name="Oishi K."/>
            <person name="Shin-I T."/>
            <person name="Kuroki Y."/>
            <person name="Toyoda A."/>
            <person name="Suzuki Y."/>
            <person name="Hashimoto A."/>
            <person name="Yamaguchi K."/>
            <person name="Sugano A."/>
            <person name="Kohara Y."/>
            <person name="Fujiyama A."/>
            <person name="Anterola A."/>
            <person name="Aoki S."/>
            <person name="Ashton N."/>
            <person name="Barbazuk W.B."/>
            <person name="Barker E."/>
            <person name="Bennetzen J."/>
            <person name="Bezanilla M."/>
            <person name="Blankenship R."/>
            <person name="Cho S.H."/>
            <person name="Dutcher S."/>
            <person name="Estelle M."/>
            <person name="Fawcett J.A."/>
            <person name="Gundlach H."/>
            <person name="Hanada K."/>
            <person name="Heyl A."/>
            <person name="Hicks K.A."/>
            <person name="Hugh J."/>
            <person name="Lohr M."/>
            <person name="Mayer K."/>
            <person name="Melkozernov A."/>
            <person name="Murata T."/>
            <person name="Nelson D."/>
            <person name="Pils B."/>
            <person name="Prigge M."/>
            <person name="Reiss B."/>
            <person name="Renner T."/>
            <person name="Rombauts S."/>
            <person name="Rushton P."/>
            <person name="Sanderfoot A."/>
            <person name="Schween G."/>
            <person name="Shiu S.-H."/>
            <person name="Stueber K."/>
            <person name="Theodoulou F.L."/>
            <person name="Tu H."/>
            <person name="Van de Peer Y."/>
            <person name="Verrier P.J."/>
            <person name="Waters E."/>
            <person name="Wood A."/>
            <person name="Yang L."/>
            <person name="Cove D."/>
            <person name="Cuming A."/>
            <person name="Hasebe M."/>
            <person name="Lucas S."/>
            <person name="Mishler D.B."/>
            <person name="Reski R."/>
            <person name="Grigoriev I."/>
            <person name="Quatrano R.S."/>
            <person name="Boore J.L."/>
        </authorList>
    </citation>
    <scope>NUCLEOTIDE SEQUENCE [LARGE SCALE GENOMIC DNA]</scope>
    <source>
        <strain evidence="7 8">cv. Gransden 2004</strain>
    </source>
</reference>
<keyword evidence="8" id="KW-1185">Reference proteome</keyword>
<feature type="domain" description="Thioredoxin" evidence="5">
    <location>
        <begin position="46"/>
        <end position="188"/>
    </location>
</feature>
<dbReference type="AlphaFoldDB" id="A0A2K1KKS8"/>
<dbReference type="OMA" id="FPANERR"/>
<dbReference type="RefSeq" id="XP_024376445.1">
    <property type="nucleotide sequence ID" value="XM_024520677.2"/>
</dbReference>
<dbReference type="InterPro" id="IPR005746">
    <property type="entry name" value="Thioredoxin"/>
</dbReference>
<dbReference type="PANTHER" id="PTHR45663">
    <property type="entry name" value="GEO12009P1"/>
    <property type="match status" value="1"/>
</dbReference>
<dbReference type="CDD" id="cd02947">
    <property type="entry name" value="TRX_family"/>
    <property type="match status" value="1"/>
</dbReference>
<dbReference type="PRINTS" id="PR00421">
    <property type="entry name" value="THIOREDOXIN"/>
</dbReference>
<dbReference type="Pfam" id="PF00085">
    <property type="entry name" value="Thioredoxin"/>
    <property type="match status" value="1"/>
</dbReference>
<dbReference type="OrthoDB" id="2121326at2759"/>
<reference evidence="7" key="3">
    <citation type="submission" date="2020-12" db="UniProtKB">
        <authorList>
            <consortium name="EnsemblPlants"/>
        </authorList>
    </citation>
    <scope>IDENTIFICATION</scope>
</reference>
<organism evidence="6">
    <name type="scientific">Physcomitrium patens</name>
    <name type="common">Spreading-leaved earth moss</name>
    <name type="synonym">Physcomitrella patens</name>
    <dbReference type="NCBI Taxonomy" id="3218"/>
    <lineage>
        <taxon>Eukaryota</taxon>
        <taxon>Viridiplantae</taxon>
        <taxon>Streptophyta</taxon>
        <taxon>Embryophyta</taxon>
        <taxon>Bryophyta</taxon>
        <taxon>Bryophytina</taxon>
        <taxon>Bryopsida</taxon>
        <taxon>Funariidae</taxon>
        <taxon>Funariales</taxon>
        <taxon>Funariaceae</taxon>
        <taxon>Physcomitrium</taxon>
    </lineage>
</organism>
<keyword evidence="2" id="KW-0249">Electron transport</keyword>
<dbReference type="GO" id="GO:0005737">
    <property type="term" value="C:cytoplasm"/>
    <property type="evidence" value="ECO:0000318"/>
    <property type="project" value="GO_Central"/>
</dbReference>
<evidence type="ECO:0000256" key="2">
    <source>
        <dbReference type="ARBA" id="ARBA00022982"/>
    </source>
</evidence>
<dbReference type="InterPro" id="IPR013766">
    <property type="entry name" value="Thioredoxin_domain"/>
</dbReference>
<dbReference type="NCBIfam" id="TIGR01068">
    <property type="entry name" value="thioredoxin"/>
    <property type="match status" value="1"/>
</dbReference>
<dbReference type="EnsemblPlants" id="Pp3c5_23070V3.1">
    <property type="protein sequence ID" value="Pp3c5_23070V3.1"/>
    <property type="gene ID" value="Pp3c5_23070"/>
</dbReference>
<evidence type="ECO:0000256" key="1">
    <source>
        <dbReference type="ARBA" id="ARBA00022448"/>
    </source>
</evidence>
<dbReference type="EMBL" id="ABEU02000005">
    <property type="protein sequence ID" value="PNR54379.1"/>
    <property type="molecule type" value="Genomic_DNA"/>
</dbReference>
<keyword evidence="3" id="KW-1015">Disulfide bond</keyword>
<proteinExistence type="predicted"/>
<dbReference type="STRING" id="3218.A0A2K1KKS8"/>
<evidence type="ECO:0000256" key="3">
    <source>
        <dbReference type="ARBA" id="ARBA00023157"/>
    </source>
</evidence>
<dbReference type="SUPFAM" id="SSF52833">
    <property type="entry name" value="Thioredoxin-like"/>
    <property type="match status" value="1"/>
</dbReference>
<keyword evidence="1" id="KW-0813">Transport</keyword>
<evidence type="ECO:0000313" key="8">
    <source>
        <dbReference type="Proteomes" id="UP000006727"/>
    </source>
</evidence>
<dbReference type="InterPro" id="IPR017937">
    <property type="entry name" value="Thioredoxin_CS"/>
</dbReference>
<dbReference type="GO" id="GO:0015035">
    <property type="term" value="F:protein-disulfide reductase activity"/>
    <property type="evidence" value="ECO:0000318"/>
    <property type="project" value="GO_Central"/>
</dbReference>
<dbReference type="PROSITE" id="PS51352">
    <property type="entry name" value="THIOREDOXIN_2"/>
    <property type="match status" value="1"/>
</dbReference>
<dbReference type="PaxDb" id="3218-PP1S23_109V6.1"/>
<dbReference type="Gene3D" id="3.40.30.10">
    <property type="entry name" value="Glutaredoxin"/>
    <property type="match status" value="1"/>
</dbReference>
<name>A0A2K1KKS8_PHYPA</name>
<gene>
    <name evidence="7" type="primary">LOC112282701</name>
    <name evidence="6" type="ORF">PHYPA_008056</name>
</gene>
<keyword evidence="4" id="KW-0676">Redox-active center</keyword>
<dbReference type="Gramene" id="Pp3c5_23070V3.3">
    <property type="protein sequence ID" value="Pp3c5_23070V3.3"/>
    <property type="gene ID" value="Pp3c5_23070"/>
</dbReference>
<dbReference type="Gramene" id="Pp3c5_23070V3.1">
    <property type="protein sequence ID" value="Pp3c5_23070V3.1"/>
    <property type="gene ID" value="Pp3c5_23070"/>
</dbReference>